<sequence>MPDDDKSVLTASANDVDESLSTDAVSSLIRTVDQQRELEELRAEVIYLRSAARATQTNRSHSTTGAARSIRDEIEYQIRRRPFKMVAVAAVVGFVYGIAR</sequence>
<keyword evidence="2" id="KW-1185">Reference proteome</keyword>
<comment type="caution">
    <text evidence="1">The sequence shown here is derived from an EMBL/GenBank/DDBJ whole genome shotgun (WGS) entry which is preliminary data.</text>
</comment>
<evidence type="ECO:0000313" key="1">
    <source>
        <dbReference type="EMBL" id="TWF42225.1"/>
    </source>
</evidence>
<name>A0A561PVU7_9HYPH</name>
<evidence type="ECO:0008006" key="3">
    <source>
        <dbReference type="Google" id="ProtNLM"/>
    </source>
</evidence>
<protein>
    <recommendedName>
        <fullName evidence="3">ElaB/YqjD/DUF883 family membrane-anchored ribosome-binding protein</fullName>
    </recommendedName>
</protein>
<dbReference type="AlphaFoldDB" id="A0A561PVU7"/>
<evidence type="ECO:0000313" key="2">
    <source>
        <dbReference type="Proteomes" id="UP000320653"/>
    </source>
</evidence>
<dbReference type="EMBL" id="VIWP01000023">
    <property type="protein sequence ID" value="TWF42225.1"/>
    <property type="molecule type" value="Genomic_DNA"/>
</dbReference>
<dbReference type="Proteomes" id="UP000320653">
    <property type="component" value="Unassembled WGS sequence"/>
</dbReference>
<accession>A0A561PVU7</accession>
<proteinExistence type="predicted"/>
<dbReference type="RefSeq" id="WP_145643773.1">
    <property type="nucleotide sequence ID" value="NZ_VIWP01000023.1"/>
</dbReference>
<reference evidence="1 2" key="1">
    <citation type="submission" date="2019-06" db="EMBL/GenBank/DDBJ databases">
        <title>Sorghum-associated microbial communities from plants grown in Nebraska, USA.</title>
        <authorList>
            <person name="Schachtman D."/>
        </authorList>
    </citation>
    <scope>NUCLEOTIDE SEQUENCE [LARGE SCALE GENOMIC DNA]</scope>
    <source>
        <strain evidence="1 2">1225</strain>
    </source>
</reference>
<organism evidence="1 2">
    <name type="scientific">Neorhizobium alkalisoli</name>
    <dbReference type="NCBI Taxonomy" id="528178"/>
    <lineage>
        <taxon>Bacteria</taxon>
        <taxon>Pseudomonadati</taxon>
        <taxon>Pseudomonadota</taxon>
        <taxon>Alphaproteobacteria</taxon>
        <taxon>Hyphomicrobiales</taxon>
        <taxon>Rhizobiaceae</taxon>
        <taxon>Rhizobium/Agrobacterium group</taxon>
        <taxon>Neorhizobium</taxon>
    </lineage>
</organism>
<gene>
    <name evidence="1" type="ORF">FHW37_1233</name>
</gene>